<keyword evidence="3" id="KW-1185">Reference proteome</keyword>
<feature type="region of interest" description="Disordered" evidence="1">
    <location>
        <begin position="12"/>
        <end position="37"/>
    </location>
</feature>
<name>A0A8T0GN92_CERPU</name>
<dbReference type="EMBL" id="CM026431">
    <property type="protein sequence ID" value="KAG0559218.1"/>
    <property type="molecule type" value="Genomic_DNA"/>
</dbReference>
<evidence type="ECO:0008006" key="4">
    <source>
        <dbReference type="Google" id="ProtNLM"/>
    </source>
</evidence>
<proteinExistence type="predicted"/>
<evidence type="ECO:0000313" key="2">
    <source>
        <dbReference type="EMBL" id="KAG0559218.1"/>
    </source>
</evidence>
<dbReference type="AlphaFoldDB" id="A0A8T0GN92"/>
<feature type="compositionally biased region" description="Gly residues" evidence="1">
    <location>
        <begin position="16"/>
        <end position="31"/>
    </location>
</feature>
<dbReference type="PANTHER" id="PTHR31672">
    <property type="entry name" value="BNACNNG10540D PROTEIN"/>
    <property type="match status" value="1"/>
</dbReference>
<dbReference type="InterPro" id="IPR050796">
    <property type="entry name" value="SCF_F-box_component"/>
</dbReference>
<comment type="caution">
    <text evidence="2">The sequence shown here is derived from an EMBL/GenBank/DDBJ whole genome shotgun (WGS) entry which is preliminary data.</text>
</comment>
<dbReference type="SUPFAM" id="SSF117281">
    <property type="entry name" value="Kelch motif"/>
    <property type="match status" value="1"/>
</dbReference>
<dbReference type="PANTHER" id="PTHR31672:SF2">
    <property type="entry name" value="F-BOX DOMAIN-CONTAINING PROTEIN"/>
    <property type="match status" value="1"/>
</dbReference>
<protein>
    <recommendedName>
        <fullName evidence="4">F-box domain-containing protein</fullName>
    </recommendedName>
</protein>
<reference evidence="2" key="1">
    <citation type="submission" date="2020-06" db="EMBL/GenBank/DDBJ databases">
        <title>WGS assembly of Ceratodon purpureus strain R40.</title>
        <authorList>
            <person name="Carey S.B."/>
            <person name="Jenkins J."/>
            <person name="Shu S."/>
            <person name="Lovell J.T."/>
            <person name="Sreedasyam A."/>
            <person name="Maumus F."/>
            <person name="Tiley G.P."/>
            <person name="Fernandez-Pozo N."/>
            <person name="Barry K."/>
            <person name="Chen C."/>
            <person name="Wang M."/>
            <person name="Lipzen A."/>
            <person name="Daum C."/>
            <person name="Saski C.A."/>
            <person name="Payton A.C."/>
            <person name="Mcbreen J.C."/>
            <person name="Conrad R.E."/>
            <person name="Kollar L.M."/>
            <person name="Olsson S."/>
            <person name="Huttunen S."/>
            <person name="Landis J.B."/>
            <person name="Wickett N.J."/>
            <person name="Johnson M.G."/>
            <person name="Rensing S.A."/>
            <person name="Grimwood J."/>
            <person name="Schmutz J."/>
            <person name="Mcdaniel S.F."/>
        </authorList>
    </citation>
    <scope>NUCLEOTIDE SEQUENCE</scope>
    <source>
        <strain evidence="2">R40</strain>
    </source>
</reference>
<evidence type="ECO:0000313" key="3">
    <source>
        <dbReference type="Proteomes" id="UP000822688"/>
    </source>
</evidence>
<dbReference type="Gene3D" id="2.120.10.80">
    <property type="entry name" value="Kelch-type beta propeller"/>
    <property type="match status" value="1"/>
</dbReference>
<sequence length="451" mass="50827">MDPWYRHELVAQVGNEQGGGGGSGSGSGGGAESSRKNVCRWPGKWGRRAEVVVDESVVAKEVDVKMDEALWGELHRYIDMEMVAAQLPVHAFYRARGVCKKWNSLPWNRAFLQQHSRTWLPKPYFILHGEQGCHQAMLVKDEVAENWVLKPLPAFAFQHDSTSVANGVVCTCETDMTFDREGCVVRGTVFNIHTKVFRRLPPLTVERAGDFDCSKLAVDTRSGDYKVLVACGSRQVLVYDSVTGRWTKRAASPVSLFLEEDATHCEGVMYVKWGGKHREPARPRPRIFGPPPPPVLSEPKVYAYNFKDDVWTVLPVAPPALLRTEQNSVTMSVKGLGEWRGVLRDVTFDGADNVLRVWELEQSSQEWTEVDRMPASVLDWFIDPNASSFKSGLYRKIIKTSYCEHYILMWNYGFAQTPGLARLVLYDMALKSWETLNVAKDWVCSCPFGKG</sequence>
<dbReference type="InterPro" id="IPR015915">
    <property type="entry name" value="Kelch-typ_b-propeller"/>
</dbReference>
<organism evidence="2 3">
    <name type="scientific">Ceratodon purpureus</name>
    <name type="common">Fire moss</name>
    <name type="synonym">Dicranum purpureum</name>
    <dbReference type="NCBI Taxonomy" id="3225"/>
    <lineage>
        <taxon>Eukaryota</taxon>
        <taxon>Viridiplantae</taxon>
        <taxon>Streptophyta</taxon>
        <taxon>Embryophyta</taxon>
        <taxon>Bryophyta</taxon>
        <taxon>Bryophytina</taxon>
        <taxon>Bryopsida</taxon>
        <taxon>Dicranidae</taxon>
        <taxon>Pseudoditrichales</taxon>
        <taxon>Ditrichaceae</taxon>
        <taxon>Ceratodon</taxon>
    </lineage>
</organism>
<dbReference type="Proteomes" id="UP000822688">
    <property type="component" value="Chromosome 10"/>
</dbReference>
<evidence type="ECO:0000256" key="1">
    <source>
        <dbReference type="SAM" id="MobiDB-lite"/>
    </source>
</evidence>
<gene>
    <name evidence="2" type="ORF">KC19_10G088000</name>
</gene>
<accession>A0A8T0GN92</accession>